<keyword evidence="2" id="KW-1185">Reference proteome</keyword>
<dbReference type="Proteomes" id="UP000181976">
    <property type="component" value="Unassembled WGS sequence"/>
</dbReference>
<accession>A0A1I2DNB0</accession>
<sequence length="75" mass="9075">MKAYMTAKNKKLSLTAQRTVSDFIDFLLYKEKEEKSKRASNYKKRILEVSQWAEADCKIFEENRKLFNQWPPPKW</sequence>
<proteinExistence type="predicted"/>
<name>A0A1I2DNB0_9BACT</name>
<dbReference type="EMBL" id="FONA01000019">
    <property type="protein sequence ID" value="SFE81390.1"/>
    <property type="molecule type" value="Genomic_DNA"/>
</dbReference>
<evidence type="ECO:0000313" key="2">
    <source>
        <dbReference type="Proteomes" id="UP000181976"/>
    </source>
</evidence>
<gene>
    <name evidence="1" type="ORF">SAMN05444380_11945</name>
</gene>
<dbReference type="RefSeq" id="WP_029626586.1">
    <property type="nucleotide sequence ID" value="NZ_AFSL01000053.1"/>
</dbReference>
<dbReference type="OrthoDB" id="964013at2"/>
<reference evidence="1 2" key="1">
    <citation type="submission" date="2016-10" db="EMBL/GenBank/DDBJ databases">
        <authorList>
            <person name="de Groot N.N."/>
        </authorList>
    </citation>
    <scope>NUCLEOTIDE SEQUENCE [LARGE SCALE GENOMIC DNA]</scope>
    <source>
        <strain evidence="1 2">DSM 19012</strain>
    </source>
</reference>
<evidence type="ECO:0000313" key="1">
    <source>
        <dbReference type="EMBL" id="SFE81390.1"/>
    </source>
</evidence>
<organism evidence="1 2">
    <name type="scientific">Thermophagus xiamenensis</name>
    <dbReference type="NCBI Taxonomy" id="385682"/>
    <lineage>
        <taxon>Bacteria</taxon>
        <taxon>Pseudomonadati</taxon>
        <taxon>Bacteroidota</taxon>
        <taxon>Bacteroidia</taxon>
        <taxon>Marinilabiliales</taxon>
        <taxon>Marinilabiliaceae</taxon>
        <taxon>Thermophagus</taxon>
    </lineage>
</organism>
<dbReference type="AlphaFoldDB" id="A0A1I2DNB0"/>
<dbReference type="InParanoid" id="A0A1I2DNB0"/>
<dbReference type="STRING" id="385682.SAMN05444380_11945"/>
<evidence type="ECO:0008006" key="3">
    <source>
        <dbReference type="Google" id="ProtNLM"/>
    </source>
</evidence>
<protein>
    <recommendedName>
        <fullName evidence="3">DUF2281 domain-containing protein</fullName>
    </recommendedName>
</protein>